<dbReference type="GO" id="GO:0008977">
    <property type="term" value="F:prephenate dehydrogenase (NAD+) activity"/>
    <property type="evidence" value="ECO:0007669"/>
    <property type="project" value="TreeGrafter"/>
</dbReference>
<comment type="caution">
    <text evidence="3">The sequence shown here is derived from an EMBL/GenBank/DDBJ whole genome shotgun (WGS) entry which is preliminary data.</text>
</comment>
<dbReference type="GO" id="GO:0006571">
    <property type="term" value="P:tyrosine biosynthetic process"/>
    <property type="evidence" value="ECO:0007669"/>
    <property type="project" value="TreeGrafter"/>
</dbReference>
<evidence type="ECO:0000256" key="1">
    <source>
        <dbReference type="ARBA" id="ARBA00023002"/>
    </source>
</evidence>
<dbReference type="PANTHER" id="PTHR21363:SF0">
    <property type="entry name" value="PREPHENATE DEHYDROGENASE [NADP(+)]"/>
    <property type="match status" value="1"/>
</dbReference>
<dbReference type="PANTHER" id="PTHR21363">
    <property type="entry name" value="PREPHENATE DEHYDROGENASE"/>
    <property type="match status" value="1"/>
</dbReference>
<name>X0TEE1_9ZZZZ</name>
<dbReference type="EMBL" id="BARS01000252">
    <property type="protein sequence ID" value="GAF74420.1"/>
    <property type="molecule type" value="Genomic_DNA"/>
</dbReference>
<gene>
    <name evidence="3" type="ORF">S01H1_00676</name>
</gene>
<dbReference type="Pfam" id="PF20463">
    <property type="entry name" value="PDH_C"/>
    <property type="match status" value="1"/>
</dbReference>
<dbReference type="InterPro" id="IPR008927">
    <property type="entry name" value="6-PGluconate_DH-like_C_sf"/>
</dbReference>
<evidence type="ECO:0000259" key="2">
    <source>
        <dbReference type="Pfam" id="PF20463"/>
    </source>
</evidence>
<dbReference type="SUPFAM" id="SSF48179">
    <property type="entry name" value="6-phosphogluconate dehydrogenase C-terminal domain-like"/>
    <property type="match status" value="1"/>
</dbReference>
<keyword evidence="1" id="KW-0560">Oxidoreductase</keyword>
<proteinExistence type="predicted"/>
<reference evidence="3" key="1">
    <citation type="journal article" date="2014" name="Front. Microbiol.">
        <title>High frequency of phylogenetically diverse reductive dehalogenase-homologous genes in deep subseafloor sedimentary metagenomes.</title>
        <authorList>
            <person name="Kawai M."/>
            <person name="Futagami T."/>
            <person name="Toyoda A."/>
            <person name="Takaki Y."/>
            <person name="Nishi S."/>
            <person name="Hori S."/>
            <person name="Arai W."/>
            <person name="Tsubouchi T."/>
            <person name="Morono Y."/>
            <person name="Uchiyama I."/>
            <person name="Ito T."/>
            <person name="Fujiyama A."/>
            <person name="Inagaki F."/>
            <person name="Takami H."/>
        </authorList>
    </citation>
    <scope>NUCLEOTIDE SEQUENCE</scope>
    <source>
        <strain evidence="3">Expedition CK06-06</strain>
    </source>
</reference>
<sequence length="156" mass="17575">LPLILSTALFTLVRGSPAWPELSSLASSGFRDATRLASTDAELSHDICLTNREAVLHWLDRMVEELGRYRELLQEGREEELFKTFVRAELERDTYVAAGPPVREPVAAEELPTSGEQLAALLVGQRLVRRVKDIGKLLEEKQERGRRRGVEGRDQP</sequence>
<dbReference type="GO" id="GO:0070403">
    <property type="term" value="F:NAD+ binding"/>
    <property type="evidence" value="ECO:0007669"/>
    <property type="project" value="TreeGrafter"/>
</dbReference>
<organism evidence="3">
    <name type="scientific">marine sediment metagenome</name>
    <dbReference type="NCBI Taxonomy" id="412755"/>
    <lineage>
        <taxon>unclassified sequences</taxon>
        <taxon>metagenomes</taxon>
        <taxon>ecological metagenomes</taxon>
    </lineage>
</organism>
<dbReference type="AlphaFoldDB" id="X0TEE1"/>
<dbReference type="Gene3D" id="1.10.3660.10">
    <property type="entry name" value="6-phosphogluconate dehydrogenase C-terminal like domain"/>
    <property type="match status" value="1"/>
</dbReference>
<dbReference type="InterPro" id="IPR050812">
    <property type="entry name" value="Preph/Arog_dehydrog"/>
</dbReference>
<dbReference type="InterPro" id="IPR046825">
    <property type="entry name" value="PDH_C"/>
</dbReference>
<evidence type="ECO:0000313" key="3">
    <source>
        <dbReference type="EMBL" id="GAF74420.1"/>
    </source>
</evidence>
<feature type="non-terminal residue" evidence="3">
    <location>
        <position position="1"/>
    </location>
</feature>
<accession>X0TEE1</accession>
<protein>
    <recommendedName>
        <fullName evidence="2">Prephenate dehydrogenase dimerization domain-containing protein</fullName>
    </recommendedName>
</protein>
<feature type="domain" description="Prephenate dehydrogenase dimerization" evidence="2">
    <location>
        <begin position="1"/>
        <end position="85"/>
    </location>
</feature>